<protein>
    <submittedName>
        <fullName evidence="2">Methyltransferase domain-containing protein</fullName>
    </submittedName>
</protein>
<reference evidence="2 3" key="2">
    <citation type="submission" date="2019-02" db="EMBL/GenBank/DDBJ databases">
        <title>'Lichenibacterium ramalinii' gen. nov. sp. nov., 'Lichenibacterium minor' gen. nov. sp. nov.</title>
        <authorList>
            <person name="Pankratov T."/>
        </authorList>
    </citation>
    <scope>NUCLEOTIDE SEQUENCE [LARGE SCALE GENOMIC DNA]</scope>
    <source>
        <strain evidence="2 3">RmlP001</strain>
    </source>
</reference>
<dbReference type="NCBIfam" id="NF033788">
    <property type="entry name" value="HTH_metalloreg"/>
    <property type="match status" value="1"/>
</dbReference>
<keyword evidence="2" id="KW-0808">Transferase</keyword>
<dbReference type="GO" id="GO:0008757">
    <property type="term" value="F:S-adenosylmethionine-dependent methyltransferase activity"/>
    <property type="evidence" value="ECO:0007669"/>
    <property type="project" value="InterPro"/>
</dbReference>
<dbReference type="Proteomes" id="UP000289411">
    <property type="component" value="Unassembled WGS sequence"/>
</dbReference>
<dbReference type="AlphaFoldDB" id="A0A4Q2RIV9"/>
<dbReference type="GO" id="GO:0003700">
    <property type="term" value="F:DNA-binding transcription factor activity"/>
    <property type="evidence" value="ECO:0007669"/>
    <property type="project" value="InterPro"/>
</dbReference>
<reference evidence="2 3" key="1">
    <citation type="submission" date="2018-09" db="EMBL/GenBank/DDBJ databases">
        <authorList>
            <person name="Grouzdev D.S."/>
            <person name="Krutkina M.S."/>
        </authorList>
    </citation>
    <scope>NUCLEOTIDE SEQUENCE [LARGE SCALE GENOMIC DNA]</scope>
    <source>
        <strain evidence="2 3">RmlP001</strain>
    </source>
</reference>
<dbReference type="CDD" id="cd02440">
    <property type="entry name" value="AdoMet_MTases"/>
    <property type="match status" value="1"/>
</dbReference>
<dbReference type="Pfam" id="PF01022">
    <property type="entry name" value="HTH_5"/>
    <property type="match status" value="1"/>
</dbReference>
<gene>
    <name evidence="2" type="ORF">D3272_03880</name>
</gene>
<keyword evidence="2" id="KW-0489">Methyltransferase</keyword>
<dbReference type="SMART" id="SM00418">
    <property type="entry name" value="HTH_ARSR"/>
    <property type="match status" value="1"/>
</dbReference>
<proteinExistence type="predicted"/>
<dbReference type="InterPro" id="IPR050508">
    <property type="entry name" value="Methyltransf_Superfamily"/>
</dbReference>
<dbReference type="InterPro" id="IPR001845">
    <property type="entry name" value="HTH_ArsR_DNA-bd_dom"/>
</dbReference>
<evidence type="ECO:0000259" key="1">
    <source>
        <dbReference type="PROSITE" id="PS50987"/>
    </source>
</evidence>
<dbReference type="InterPro" id="IPR036388">
    <property type="entry name" value="WH-like_DNA-bd_sf"/>
</dbReference>
<dbReference type="InterPro" id="IPR013216">
    <property type="entry name" value="Methyltransf_11"/>
</dbReference>
<accession>A0A4Q2RIV9</accession>
<dbReference type="InterPro" id="IPR036390">
    <property type="entry name" value="WH_DNA-bd_sf"/>
</dbReference>
<dbReference type="OrthoDB" id="9789575at2"/>
<dbReference type="PRINTS" id="PR00778">
    <property type="entry name" value="HTHARSR"/>
</dbReference>
<dbReference type="InterPro" id="IPR029063">
    <property type="entry name" value="SAM-dependent_MTases_sf"/>
</dbReference>
<dbReference type="PROSITE" id="PS50987">
    <property type="entry name" value="HTH_ARSR_2"/>
    <property type="match status" value="1"/>
</dbReference>
<sequence>MTKALFSFSSALAALEAAGESTRLRLLSLLSEAELTVSELVTILGQSQPRVSRHLKLLVEGGLVERHREGAWAFFTAADRGTGAALVRDILGRIDPEDPVLRADHARLAEARRSRTAAAEGYFAAQAPHWDRVRALHVSEERVEAAVAEAVGPARVRALLDLGTGTGRMLEILAPRADRAVGIDASHAMLNLARLRVEQGALRNVQLRQGDIYALPVERDGYDLVVVHQVLHYLDEPARALREAARVLRPGGRLLVVDFAPHTDESLRIAHAHRRLGFDRAEVDGFMRDAGLDVLPGRDLAPAADEADKLTVSLWMGRDRRILGDAPVALHRDVA</sequence>
<feature type="domain" description="HTH arsR-type" evidence="1">
    <location>
        <begin position="3"/>
        <end position="97"/>
    </location>
</feature>
<evidence type="ECO:0000313" key="2">
    <source>
        <dbReference type="EMBL" id="RYB07210.1"/>
    </source>
</evidence>
<dbReference type="RefSeq" id="WP_129217809.1">
    <property type="nucleotide sequence ID" value="NZ_QYBC01000002.1"/>
</dbReference>
<dbReference type="Gene3D" id="1.10.10.10">
    <property type="entry name" value="Winged helix-like DNA-binding domain superfamily/Winged helix DNA-binding domain"/>
    <property type="match status" value="1"/>
</dbReference>
<organism evidence="2 3">
    <name type="scientific">Lichenibacterium ramalinae</name>
    <dbReference type="NCBI Taxonomy" id="2316527"/>
    <lineage>
        <taxon>Bacteria</taxon>
        <taxon>Pseudomonadati</taxon>
        <taxon>Pseudomonadota</taxon>
        <taxon>Alphaproteobacteria</taxon>
        <taxon>Hyphomicrobiales</taxon>
        <taxon>Lichenihabitantaceae</taxon>
        <taxon>Lichenibacterium</taxon>
    </lineage>
</organism>
<dbReference type="GO" id="GO:0032259">
    <property type="term" value="P:methylation"/>
    <property type="evidence" value="ECO:0007669"/>
    <property type="project" value="UniProtKB-KW"/>
</dbReference>
<dbReference type="EMBL" id="QYBC01000002">
    <property type="protein sequence ID" value="RYB07210.1"/>
    <property type="molecule type" value="Genomic_DNA"/>
</dbReference>
<comment type="caution">
    <text evidence="2">The sequence shown here is derived from an EMBL/GenBank/DDBJ whole genome shotgun (WGS) entry which is preliminary data.</text>
</comment>
<name>A0A4Q2RIV9_9HYPH</name>
<dbReference type="SUPFAM" id="SSF53335">
    <property type="entry name" value="S-adenosyl-L-methionine-dependent methyltransferases"/>
    <property type="match status" value="1"/>
</dbReference>
<keyword evidence="3" id="KW-1185">Reference proteome</keyword>
<dbReference type="SUPFAM" id="SSF46785">
    <property type="entry name" value="Winged helix' DNA-binding domain"/>
    <property type="match status" value="1"/>
</dbReference>
<dbReference type="InterPro" id="IPR011991">
    <property type="entry name" value="ArsR-like_HTH"/>
</dbReference>
<dbReference type="PANTHER" id="PTHR42912">
    <property type="entry name" value="METHYLTRANSFERASE"/>
    <property type="match status" value="1"/>
</dbReference>
<dbReference type="Pfam" id="PF08241">
    <property type="entry name" value="Methyltransf_11"/>
    <property type="match status" value="1"/>
</dbReference>
<evidence type="ECO:0000313" key="3">
    <source>
        <dbReference type="Proteomes" id="UP000289411"/>
    </source>
</evidence>
<dbReference type="Gene3D" id="3.40.50.150">
    <property type="entry name" value="Vaccinia Virus protein VP39"/>
    <property type="match status" value="1"/>
</dbReference>
<dbReference type="CDD" id="cd00090">
    <property type="entry name" value="HTH_ARSR"/>
    <property type="match status" value="1"/>
</dbReference>